<feature type="transmembrane region" description="Helical" evidence="1">
    <location>
        <begin position="16"/>
        <end position="37"/>
    </location>
</feature>
<keyword evidence="3" id="KW-1185">Reference proteome</keyword>
<evidence type="ECO:0000313" key="2">
    <source>
        <dbReference type="EMBL" id="TRW49953.1"/>
    </source>
</evidence>
<dbReference type="Proteomes" id="UP000320359">
    <property type="component" value="Unassembled WGS sequence"/>
</dbReference>
<dbReference type="AlphaFoldDB" id="A0A552X5U2"/>
<sequence>MFNDVLMTLGSWMRGHLPYISMMISATVLVIWGSDINRIVRNQVIQYHFIIRTTVFVLLCAFGYGLLLNWMAPFLHMQLAQVSTRYLGVLVVAIMVALGMIAERKRGC</sequence>
<gene>
    <name evidence="2" type="ORF">FM042_03635</name>
</gene>
<evidence type="ECO:0000256" key="1">
    <source>
        <dbReference type="SAM" id="Phobius"/>
    </source>
</evidence>
<comment type="caution">
    <text evidence="2">The sequence shown here is derived from an EMBL/GenBank/DDBJ whole genome shotgun (WGS) entry which is preliminary data.</text>
</comment>
<keyword evidence="1" id="KW-1133">Transmembrane helix</keyword>
<dbReference type="InterPro" id="IPR021813">
    <property type="entry name" value="DUF3392"/>
</dbReference>
<feature type="transmembrane region" description="Helical" evidence="1">
    <location>
        <begin position="49"/>
        <end position="72"/>
    </location>
</feature>
<name>A0A552X5U2_9GAMM</name>
<reference evidence="2 3" key="1">
    <citation type="submission" date="2019-07" db="EMBL/GenBank/DDBJ databases">
        <authorList>
            <person name="Yang M."/>
            <person name="Zhao D."/>
            <person name="Xiang H."/>
        </authorList>
    </citation>
    <scope>NUCLEOTIDE SEQUENCE [LARGE SCALE GENOMIC DNA]</scope>
    <source>
        <strain evidence="2 3">IM1326</strain>
    </source>
</reference>
<organism evidence="2 3">
    <name type="scientific">Aliidiomarina halalkaliphila</name>
    <dbReference type="NCBI Taxonomy" id="2593535"/>
    <lineage>
        <taxon>Bacteria</taxon>
        <taxon>Pseudomonadati</taxon>
        <taxon>Pseudomonadota</taxon>
        <taxon>Gammaproteobacteria</taxon>
        <taxon>Alteromonadales</taxon>
        <taxon>Idiomarinaceae</taxon>
        <taxon>Aliidiomarina</taxon>
    </lineage>
</organism>
<feature type="transmembrane region" description="Helical" evidence="1">
    <location>
        <begin position="84"/>
        <end position="102"/>
    </location>
</feature>
<dbReference type="Pfam" id="PF11872">
    <property type="entry name" value="DUF3392"/>
    <property type="match status" value="1"/>
</dbReference>
<proteinExistence type="predicted"/>
<dbReference type="EMBL" id="VJWL01000001">
    <property type="protein sequence ID" value="TRW49953.1"/>
    <property type="molecule type" value="Genomic_DNA"/>
</dbReference>
<keyword evidence="1" id="KW-0472">Membrane</keyword>
<keyword evidence="1" id="KW-0812">Transmembrane</keyword>
<evidence type="ECO:0000313" key="3">
    <source>
        <dbReference type="Proteomes" id="UP000320359"/>
    </source>
</evidence>
<dbReference type="OrthoDB" id="6196761at2"/>
<dbReference type="RefSeq" id="WP_143234412.1">
    <property type="nucleotide sequence ID" value="NZ_VJWL01000001.1"/>
</dbReference>
<protein>
    <submittedName>
        <fullName evidence="2">DUF3392 domain-containing protein</fullName>
    </submittedName>
</protein>
<accession>A0A552X5U2</accession>